<evidence type="ECO:0000313" key="2">
    <source>
        <dbReference type="Proteomes" id="UP001060275"/>
    </source>
</evidence>
<comment type="caution">
    <text evidence="1">The sequence shown here is derived from an EMBL/GenBank/DDBJ whole genome shotgun (WGS) entry which is preliminary data.</text>
</comment>
<organism evidence="1 2">
    <name type="scientific">Devosia ureilytica</name>
    <dbReference type="NCBI Taxonomy" id="2952754"/>
    <lineage>
        <taxon>Bacteria</taxon>
        <taxon>Pseudomonadati</taxon>
        <taxon>Pseudomonadota</taxon>
        <taxon>Alphaproteobacteria</taxon>
        <taxon>Hyphomicrobiales</taxon>
        <taxon>Devosiaceae</taxon>
        <taxon>Devosia</taxon>
    </lineage>
</organism>
<evidence type="ECO:0000313" key="1">
    <source>
        <dbReference type="EMBL" id="MCP8886596.1"/>
    </source>
</evidence>
<sequence length="110" mass="12373">MTVKETVYFRIAAHTVAVARLDAACDPADDIAAKQRGEVVTPEAVAERDAADQAELSAFEELLAYVPVNTVEHCRKVEYLQFALRCREPLDRDEMSVLLHSLRQYRPRAA</sequence>
<dbReference type="EMBL" id="JAMWDU010000002">
    <property type="protein sequence ID" value="MCP8886596.1"/>
    <property type="molecule type" value="Genomic_DNA"/>
</dbReference>
<gene>
    <name evidence="1" type="ORF">NF348_05730</name>
</gene>
<protein>
    <submittedName>
        <fullName evidence="1">Uncharacterized protein</fullName>
    </submittedName>
</protein>
<dbReference type="RefSeq" id="WP_254673720.1">
    <property type="nucleotide sequence ID" value="NZ_JAMWDU010000002.1"/>
</dbReference>
<accession>A0A9Q4FQT6</accession>
<dbReference type="Proteomes" id="UP001060275">
    <property type="component" value="Unassembled WGS sequence"/>
</dbReference>
<dbReference type="AlphaFoldDB" id="A0A9Q4FQT6"/>
<proteinExistence type="predicted"/>
<keyword evidence="2" id="KW-1185">Reference proteome</keyword>
<name>A0A9Q4FQT6_9HYPH</name>
<reference evidence="1" key="1">
    <citation type="submission" date="2022-06" db="EMBL/GenBank/DDBJ databases">
        <title>Devosia sp. XJ19-45 genome assembly.</title>
        <authorList>
            <person name="Li B."/>
            <person name="Cai M."/>
            <person name="Nie G."/>
            <person name="Li W."/>
        </authorList>
    </citation>
    <scope>NUCLEOTIDE SEQUENCE</scope>
    <source>
        <strain evidence="1">XJ19-45</strain>
    </source>
</reference>